<dbReference type="PROSITE" id="PS51186">
    <property type="entry name" value="GNAT"/>
    <property type="match status" value="1"/>
</dbReference>
<evidence type="ECO:0000313" key="2">
    <source>
        <dbReference type="EMBL" id="AIR87700.1"/>
    </source>
</evidence>
<dbReference type="RefSeq" id="WP_038649663.1">
    <property type="nucleotide sequence ID" value="NZ_CP009454.1"/>
</dbReference>
<evidence type="ECO:0000313" key="3">
    <source>
        <dbReference type="Proteomes" id="UP000029495"/>
    </source>
</evidence>
<dbReference type="PANTHER" id="PTHR43792">
    <property type="entry name" value="GNAT FAMILY, PUTATIVE (AFU_ORTHOLOGUE AFUA_3G00765)-RELATED-RELATED"/>
    <property type="match status" value="1"/>
</dbReference>
<dbReference type="SUPFAM" id="SSF55729">
    <property type="entry name" value="Acyl-CoA N-acyltransferases (Nat)"/>
    <property type="match status" value="1"/>
</dbReference>
<evidence type="ECO:0000259" key="1">
    <source>
        <dbReference type="PROSITE" id="PS51186"/>
    </source>
</evidence>
<dbReference type="InterPro" id="IPR016181">
    <property type="entry name" value="Acyl_CoA_acyltransferase"/>
</dbReference>
<gene>
    <name evidence="2" type="ORF">LH22_20345</name>
</gene>
<dbReference type="Proteomes" id="UP000029495">
    <property type="component" value="Chromosome"/>
</dbReference>
<dbReference type="Pfam" id="PF13302">
    <property type="entry name" value="Acetyltransf_3"/>
    <property type="match status" value="1"/>
</dbReference>
<dbReference type="EMBL" id="CP009454">
    <property type="protein sequence ID" value="AIR87700.1"/>
    <property type="molecule type" value="Genomic_DNA"/>
</dbReference>
<dbReference type="InterPro" id="IPR051531">
    <property type="entry name" value="N-acetyltransferase"/>
</dbReference>
<dbReference type="PANTHER" id="PTHR43792:SF1">
    <property type="entry name" value="N-ACETYLTRANSFERASE DOMAIN-CONTAINING PROTEIN"/>
    <property type="match status" value="1"/>
</dbReference>
<sequence length="176" mass="19915">MLLQTERLLLRPVKECDLIDLYRIYGDPATNTFNPAGPYPDIDYARNVLKHWLRHWSHHGFGCWAIAEKNTPSSLIGFGGLTLRSIELMTVNNLGYRFETAAWGKGYGTEFARFSVAFGFSNLDLQEISATVRAHHLSSQGVLKKSGLRFIREVHDVEKASPSLLYSIKKSDWLGN</sequence>
<name>A0ABM5RQ05_9GAMM</name>
<protein>
    <submittedName>
        <fullName evidence="2">GNAT family acetyltraansferase</fullName>
    </submittedName>
</protein>
<keyword evidence="3" id="KW-1185">Reference proteome</keyword>
<proteinExistence type="predicted"/>
<feature type="domain" description="N-acetyltransferase" evidence="1">
    <location>
        <begin position="8"/>
        <end position="171"/>
    </location>
</feature>
<reference evidence="2 3" key="1">
    <citation type="submission" date="2014-09" db="EMBL/GenBank/DDBJ databases">
        <authorList>
            <person name="Chan K.-G."/>
        </authorList>
    </citation>
    <scope>NUCLEOTIDE SEQUENCE [LARGE SCALE GENOMIC DNA]</scope>
    <source>
        <strain evidence="2 3">ND04</strain>
    </source>
</reference>
<organism evidence="2 3">
    <name type="scientific">Pantoea rwandensis</name>
    <dbReference type="NCBI Taxonomy" id="1076550"/>
    <lineage>
        <taxon>Bacteria</taxon>
        <taxon>Pseudomonadati</taxon>
        <taxon>Pseudomonadota</taxon>
        <taxon>Gammaproteobacteria</taxon>
        <taxon>Enterobacterales</taxon>
        <taxon>Erwiniaceae</taxon>
        <taxon>Pantoea</taxon>
    </lineage>
</organism>
<accession>A0ABM5RQ05</accession>
<dbReference type="Gene3D" id="3.40.630.30">
    <property type="match status" value="1"/>
</dbReference>
<dbReference type="InterPro" id="IPR000182">
    <property type="entry name" value="GNAT_dom"/>
</dbReference>